<dbReference type="InterPro" id="IPR040837">
    <property type="entry name" value="Bact_RF_family7"/>
</dbReference>
<dbReference type="Pfam" id="PF18849">
    <property type="entry name" value="baeRF_family7"/>
    <property type="match status" value="1"/>
</dbReference>
<reference evidence="1 2" key="1">
    <citation type="submission" date="2019-01" db="EMBL/GenBank/DDBJ databases">
        <authorList>
            <person name="Chen W.-M."/>
        </authorList>
    </citation>
    <scope>NUCLEOTIDE SEQUENCE [LARGE SCALE GENOMIC DNA]</scope>
    <source>
        <strain evidence="1 2">YBJ-36</strain>
    </source>
</reference>
<proteinExistence type="predicted"/>
<dbReference type="OrthoDB" id="4393931at2"/>
<accession>A0A3S3TGM5</accession>
<protein>
    <submittedName>
        <fullName evidence="1">Uncharacterized protein</fullName>
    </submittedName>
</protein>
<evidence type="ECO:0000313" key="2">
    <source>
        <dbReference type="Proteomes" id="UP000282759"/>
    </source>
</evidence>
<dbReference type="EMBL" id="SACK01000004">
    <property type="protein sequence ID" value="RVU00595.1"/>
    <property type="molecule type" value="Genomic_DNA"/>
</dbReference>
<gene>
    <name evidence="1" type="ORF">EOD41_11375</name>
</gene>
<evidence type="ECO:0000313" key="1">
    <source>
        <dbReference type="EMBL" id="RVU00595.1"/>
    </source>
</evidence>
<dbReference type="Proteomes" id="UP000282759">
    <property type="component" value="Unassembled WGS sequence"/>
</dbReference>
<dbReference type="RefSeq" id="WP_127704936.1">
    <property type="nucleotide sequence ID" value="NZ_SACK01000004.1"/>
</dbReference>
<comment type="caution">
    <text evidence="1">The sequence shown here is derived from an EMBL/GenBank/DDBJ whole genome shotgun (WGS) entry which is preliminary data.</text>
</comment>
<sequence>MELITREEITELANEHSDPCISVYVPTHQSGMEVNEGHDLILFKNGLQQVKNVLEERGTDPVKIDALLKQGFALLKEEKFWNNLGEGLAVFISEKTFKTVVLPYTVKEETIINSAFYVTPLLQAVSKPCPFYLLVLSKDNARFYEGDKYQLKELEVEGLPYGVDDVVHFEDKDDQRLFRRGSSAGREGGGSYHGHVEGQADNKQTIALYFQEVDRTLFAEVLHDKTAPLILAAVEYQIPIYKGITKYNHVWEEGIIGNSDHESERTLHQQACELLKPYFKQNVNKALENYYNQIAGPLTSSMPETVIPASHYARVADLFVCRDEHIWGRFNEADNALEIHPEKQDGDDCLINSAAVKVMANGGDVHVLDREKMPKESIIAASLRY</sequence>
<dbReference type="AlphaFoldDB" id="A0A3S3TGM5"/>
<organism evidence="1 2">
    <name type="scientific">Mucilaginibacter limnophilus</name>
    <dbReference type="NCBI Taxonomy" id="1932778"/>
    <lineage>
        <taxon>Bacteria</taxon>
        <taxon>Pseudomonadati</taxon>
        <taxon>Bacteroidota</taxon>
        <taxon>Sphingobacteriia</taxon>
        <taxon>Sphingobacteriales</taxon>
        <taxon>Sphingobacteriaceae</taxon>
        <taxon>Mucilaginibacter</taxon>
    </lineage>
</organism>
<keyword evidence="2" id="KW-1185">Reference proteome</keyword>
<name>A0A3S3TGM5_9SPHI</name>